<dbReference type="PANTHER" id="PTHR16305">
    <property type="entry name" value="TESTICULAR SOLUBLE ADENYLYL CYCLASE"/>
    <property type="match status" value="1"/>
</dbReference>
<evidence type="ECO:0000259" key="3">
    <source>
        <dbReference type="Pfam" id="PF13191"/>
    </source>
</evidence>
<proteinExistence type="predicted"/>
<dbReference type="Proteomes" id="UP000316639">
    <property type="component" value="Unassembled WGS sequence"/>
</dbReference>
<keyword evidence="5" id="KW-1185">Reference proteome</keyword>
<dbReference type="InterPro" id="IPR041664">
    <property type="entry name" value="AAA_16"/>
</dbReference>
<dbReference type="EMBL" id="VOBR01000039">
    <property type="protein sequence ID" value="TWP45743.1"/>
    <property type="molecule type" value="Genomic_DNA"/>
</dbReference>
<dbReference type="GO" id="GO:0004016">
    <property type="term" value="F:adenylate cyclase activity"/>
    <property type="evidence" value="ECO:0007669"/>
    <property type="project" value="TreeGrafter"/>
</dbReference>
<keyword evidence="2" id="KW-0067">ATP-binding</keyword>
<evidence type="ECO:0000256" key="2">
    <source>
        <dbReference type="ARBA" id="ARBA00022840"/>
    </source>
</evidence>
<accession>A0A563EHC9</accession>
<dbReference type="Gene3D" id="3.40.50.300">
    <property type="entry name" value="P-loop containing nucleotide triphosphate hydrolases"/>
    <property type="match status" value="1"/>
</dbReference>
<comment type="caution">
    <text evidence="4">The sequence shown here is derived from an EMBL/GenBank/DDBJ whole genome shotgun (WGS) entry which is preliminary data.</text>
</comment>
<feature type="domain" description="Orc1-like AAA ATPase" evidence="3">
    <location>
        <begin position="8"/>
        <end position="168"/>
    </location>
</feature>
<dbReference type="AlphaFoldDB" id="A0A563EHC9"/>
<dbReference type="OrthoDB" id="5378762at2"/>
<protein>
    <submittedName>
        <fullName evidence="4">AAA family ATPase</fullName>
    </submittedName>
</protein>
<evidence type="ECO:0000313" key="5">
    <source>
        <dbReference type="Proteomes" id="UP000316639"/>
    </source>
</evidence>
<dbReference type="GO" id="GO:0005524">
    <property type="term" value="F:ATP binding"/>
    <property type="evidence" value="ECO:0007669"/>
    <property type="project" value="UniProtKB-KW"/>
</dbReference>
<dbReference type="RefSeq" id="WP_146359600.1">
    <property type="nucleotide sequence ID" value="NZ_VOBR01000039.1"/>
</dbReference>
<dbReference type="SUPFAM" id="SSF52540">
    <property type="entry name" value="P-loop containing nucleoside triphosphate hydrolases"/>
    <property type="match status" value="1"/>
</dbReference>
<dbReference type="InterPro" id="IPR011990">
    <property type="entry name" value="TPR-like_helical_dom_sf"/>
</dbReference>
<dbReference type="PANTHER" id="PTHR16305:SF28">
    <property type="entry name" value="GUANYLATE CYCLASE DOMAIN-CONTAINING PROTEIN"/>
    <property type="match status" value="1"/>
</dbReference>
<dbReference type="InterPro" id="IPR027417">
    <property type="entry name" value="P-loop_NTPase"/>
</dbReference>
<evidence type="ECO:0000256" key="1">
    <source>
        <dbReference type="ARBA" id="ARBA00022741"/>
    </source>
</evidence>
<keyword evidence="1" id="KW-0547">Nucleotide-binding</keyword>
<name>A0A563EHC9_9PSEU</name>
<gene>
    <name evidence="4" type="ORF">FKR81_38600</name>
</gene>
<reference evidence="4 5" key="1">
    <citation type="submission" date="2019-07" db="EMBL/GenBank/DDBJ databases">
        <title>Lentzea xizangensis sp. nov., isolated from Qinghai-Tibetan Plateau Soils.</title>
        <authorList>
            <person name="Huang J."/>
        </authorList>
    </citation>
    <scope>NUCLEOTIDE SEQUENCE [LARGE SCALE GENOMIC DNA]</scope>
    <source>
        <strain evidence="4 5">FXJ1.1311</strain>
    </source>
</reference>
<dbReference type="Pfam" id="PF13191">
    <property type="entry name" value="AAA_16"/>
    <property type="match status" value="1"/>
</dbReference>
<sequence length="874" mass="92539">MHLTSPVLVGRRGEFSTLRAAVERAREGRGGAVFLVGEPGIGKSRLTSEVVTDATTRGCRVLRGRASGGAPLRALAEVVSTALRRRDAPTEAQLGAYWPVLRRLSPDAPAGLPDPHVVRSEALLRLCSATGTHEATVLLLEDLHEADKETLVVVDHLLDGLADQAVLVLATTRPHPPLALEFAESAEARGVASVQRLSGLGDADTAELVAQCLEIPASEVPAEVIAHLHRDARGVPFVVEELLAAMIESTVLRPDHAIWRVHGDVRAQLPPDVTAAILHRVDRLAARGVALLEAAAVLGRNFPLAVAATVAGLAPDDAVEQLRGAAQAQLVGVGSDDGETPAFRHALTADAILSRLTAAQREALSCSAAQAVESMRPQETELAANLWAAGGATARAVHLLVQAGRRAADRGLLTSAVELLERGLSILDPHPDPALEADLLDTLAAVLVHIGDADRAFAAGERLGEALAAMNAPPARLAAAHVAQARAATVATQWERGLDHIESARRLLGTDEASVDAVAATLILNLDQVDRLPEARALAERAALAAGDEQPDVACEALDVLTRCTRGHDLARSRGYVERWRSIAEAHGLVAWRIRALLELGVTERYLCSSTTGLLAARQAAYETGAVLVIIAIDLHLAHTHILRGEYDEAARRSAGAATAAARLRLHGLVMLAVAIDAGIAAARGDRETTDEALGRLREEGDAGYGNGEEVWAYCSAMCALVEEQPERALADFAEADRATTAIPIIRGSYFFFRGPYLLLRVTRGRAGWAEYEELADSHLAQLHVHRTYLLWSQAVLLGRDGQVDAAADAAAQAIALSADLGLPRFLGARLVAACALADGWGSPVEWLRDAAGYFEGHGTHRVADACRALLRGN</sequence>
<evidence type="ECO:0000313" key="4">
    <source>
        <dbReference type="EMBL" id="TWP45743.1"/>
    </source>
</evidence>
<dbReference type="SUPFAM" id="SSF48452">
    <property type="entry name" value="TPR-like"/>
    <property type="match status" value="1"/>
</dbReference>
<dbReference type="GO" id="GO:0005737">
    <property type="term" value="C:cytoplasm"/>
    <property type="evidence" value="ECO:0007669"/>
    <property type="project" value="TreeGrafter"/>
</dbReference>
<organism evidence="4 5">
    <name type="scientific">Lentzea tibetensis</name>
    <dbReference type="NCBI Taxonomy" id="2591470"/>
    <lineage>
        <taxon>Bacteria</taxon>
        <taxon>Bacillati</taxon>
        <taxon>Actinomycetota</taxon>
        <taxon>Actinomycetes</taxon>
        <taxon>Pseudonocardiales</taxon>
        <taxon>Pseudonocardiaceae</taxon>
        <taxon>Lentzea</taxon>
    </lineage>
</organism>